<evidence type="ECO:0000259" key="2">
    <source>
        <dbReference type="SMART" id="SM00382"/>
    </source>
</evidence>
<feature type="domain" description="AAA+ ATPase" evidence="2">
    <location>
        <begin position="227"/>
        <end position="411"/>
    </location>
</feature>
<evidence type="ECO:0000313" key="4">
    <source>
        <dbReference type="Proteomes" id="UP000030466"/>
    </source>
</evidence>
<dbReference type="Proteomes" id="UP000030466">
    <property type="component" value="Unassembled WGS sequence"/>
</dbReference>
<name>A0A0A6VP23_KOCRO</name>
<dbReference type="EMBL" id="JSUH01000017">
    <property type="protein sequence ID" value="KHD96426.1"/>
    <property type="molecule type" value="Genomic_DNA"/>
</dbReference>
<dbReference type="AlphaFoldDB" id="A0A0A6VP23"/>
<dbReference type="Pfam" id="PF13541">
    <property type="entry name" value="ChlI"/>
    <property type="match status" value="1"/>
</dbReference>
<dbReference type="InterPro" id="IPR020568">
    <property type="entry name" value="Ribosomal_Su5_D2-typ_SF"/>
</dbReference>
<dbReference type="GO" id="GO:0005524">
    <property type="term" value="F:ATP binding"/>
    <property type="evidence" value="ECO:0007669"/>
    <property type="project" value="InterPro"/>
</dbReference>
<dbReference type="SUPFAM" id="SSF52540">
    <property type="entry name" value="P-loop containing nucleoside triphosphate hydrolases"/>
    <property type="match status" value="1"/>
</dbReference>
<dbReference type="Gene3D" id="3.30.230.10">
    <property type="match status" value="1"/>
</dbReference>
<evidence type="ECO:0000256" key="1">
    <source>
        <dbReference type="SAM" id="MobiDB-lite"/>
    </source>
</evidence>
<evidence type="ECO:0000313" key="3">
    <source>
        <dbReference type="EMBL" id="KHD96426.1"/>
    </source>
</evidence>
<dbReference type="PANTHER" id="PTHR32039:SF7">
    <property type="entry name" value="COMPETENCE PROTEIN COMM"/>
    <property type="match status" value="1"/>
</dbReference>
<dbReference type="SMART" id="SM00382">
    <property type="entry name" value="AAA"/>
    <property type="match status" value="1"/>
</dbReference>
<gene>
    <name evidence="3" type="ORF">GY22_15605</name>
</gene>
<dbReference type="SUPFAM" id="SSF54211">
    <property type="entry name" value="Ribosomal protein S5 domain 2-like"/>
    <property type="match status" value="1"/>
</dbReference>
<dbReference type="PANTHER" id="PTHR32039">
    <property type="entry name" value="MAGNESIUM-CHELATASE SUBUNIT CHLI"/>
    <property type="match status" value="1"/>
</dbReference>
<dbReference type="InterPro" id="IPR003593">
    <property type="entry name" value="AAA+_ATPase"/>
</dbReference>
<dbReference type="InterPro" id="IPR014721">
    <property type="entry name" value="Ribsml_uS5_D2-typ_fold_subgr"/>
</dbReference>
<dbReference type="Gene3D" id="3.40.50.300">
    <property type="entry name" value="P-loop containing nucleotide triphosphate hydrolases"/>
    <property type="match status" value="1"/>
</dbReference>
<dbReference type="Pfam" id="PF13335">
    <property type="entry name" value="Mg_chelatase_C"/>
    <property type="match status" value="1"/>
</dbReference>
<dbReference type="InterPro" id="IPR000523">
    <property type="entry name" value="Mg_chelatse_chII-like_cat_dom"/>
</dbReference>
<dbReference type="InterPro" id="IPR027417">
    <property type="entry name" value="P-loop_NTPase"/>
</dbReference>
<dbReference type="Pfam" id="PF01078">
    <property type="entry name" value="Mg_chelatase"/>
    <property type="match status" value="1"/>
</dbReference>
<dbReference type="RefSeq" id="WP_035929833.1">
    <property type="nucleotide sequence ID" value="NZ_JSUH01000017.1"/>
</dbReference>
<reference evidence="3 4" key="1">
    <citation type="journal article" date="2003" name="Int. J. Syst. Evol. Microbiol.">
        <title>Kocuria polaris sp. nov., an orange-pigmented psychrophilic bacterium isolated from an Antarctic cyanobacterial mat sample.</title>
        <authorList>
            <person name="Reddy G.S."/>
            <person name="Prakash J.S."/>
            <person name="Prabahar V."/>
            <person name="Matsumoto G.I."/>
            <person name="Stackebrandt E."/>
            <person name="Shivaji S."/>
        </authorList>
    </citation>
    <scope>NUCLEOTIDE SEQUENCE [LARGE SCALE GENOMIC DNA]</scope>
    <source>
        <strain evidence="3 4">CMS 76or</strain>
    </source>
</reference>
<keyword evidence="4" id="KW-1185">Reference proteome</keyword>
<sequence>MGFARTWAVALVGLDGSMVEVEADIGQTLPAFSIVGLPDAALNEARERLRAAARNSGMPLSPRKLTVNLTPATLPKRGSLFDLAIVMSALQAAGDVPATGRTVFLAELGLDGALRPVRGILPAVMAAVRAGHERIVVPAANAAEAGLVPGARVEGFRCLADVLAGAGADPAGLCRPAPAGSVPGGAAPGLPGTDGVGTHPAPRAAPDLADVAGQTDGRLALEIAAAGGHHLLMVGPPGSGKTMLAERLPGLLPDLEDDAAMEVTAVHSLNGAAGRCTALIRRPPFEAPHHTASAAALFGGGSGIPRPGAASRAHRGVLFLDEAPEFDRGVVDALRQPLENGRVVIDRSTASAVYPARFQLVLAANPCPCGQAGGRGADCTCTPRMRRSYFGKLSGPLLDRVDLQIAVPKVSYGELAAGAGQGESTAEVAVRIARARAAQAERLRGLGLRTNAELGGSLLHGALRPPRPVTAPLERAMDRGSLTARGHQRVLRVAWTLADLEGRGVPVLDDVDTALYFRSLVPA</sequence>
<protein>
    <submittedName>
        <fullName evidence="3">Mg chelatase-like protein</fullName>
    </submittedName>
</protein>
<proteinExistence type="predicted"/>
<feature type="region of interest" description="Disordered" evidence="1">
    <location>
        <begin position="184"/>
        <end position="206"/>
    </location>
</feature>
<dbReference type="InterPro" id="IPR045006">
    <property type="entry name" value="CHLI-like"/>
</dbReference>
<feature type="compositionally biased region" description="Gly residues" evidence="1">
    <location>
        <begin position="184"/>
        <end position="195"/>
    </location>
</feature>
<dbReference type="InterPro" id="IPR025158">
    <property type="entry name" value="Mg_chelat-rel_C"/>
</dbReference>
<accession>A0A0A6VP23</accession>
<comment type="caution">
    <text evidence="3">The sequence shown here is derived from an EMBL/GenBank/DDBJ whole genome shotgun (WGS) entry which is preliminary data.</text>
</comment>
<organism evidence="3 4">
    <name type="scientific">Kocuria rosea subsp. polaris</name>
    <dbReference type="NCBI Taxonomy" id="136273"/>
    <lineage>
        <taxon>Bacteria</taxon>
        <taxon>Bacillati</taxon>
        <taxon>Actinomycetota</taxon>
        <taxon>Actinomycetes</taxon>
        <taxon>Micrococcales</taxon>
        <taxon>Micrococcaceae</taxon>
        <taxon>Kocuria</taxon>
    </lineage>
</organism>
<dbReference type="CDD" id="cd00009">
    <property type="entry name" value="AAA"/>
    <property type="match status" value="1"/>
</dbReference>
<dbReference type="OrthoDB" id="9813147at2"/>